<dbReference type="EMBL" id="JAIWYP010000015">
    <property type="protein sequence ID" value="KAH3703348.1"/>
    <property type="molecule type" value="Genomic_DNA"/>
</dbReference>
<dbReference type="OrthoDB" id="8067401at2759"/>
<proteinExistence type="predicted"/>
<evidence type="ECO:0000313" key="1">
    <source>
        <dbReference type="EMBL" id="KAH3703348.1"/>
    </source>
</evidence>
<accession>A0A9D3YSD7</accession>
<reference evidence="1" key="1">
    <citation type="journal article" date="2019" name="bioRxiv">
        <title>The Genome of the Zebra Mussel, Dreissena polymorpha: A Resource for Invasive Species Research.</title>
        <authorList>
            <person name="McCartney M.A."/>
            <person name="Auch B."/>
            <person name="Kono T."/>
            <person name="Mallez S."/>
            <person name="Zhang Y."/>
            <person name="Obille A."/>
            <person name="Becker A."/>
            <person name="Abrahante J.E."/>
            <person name="Garbe J."/>
            <person name="Badalamenti J.P."/>
            <person name="Herman A."/>
            <person name="Mangelson H."/>
            <person name="Liachko I."/>
            <person name="Sullivan S."/>
            <person name="Sone E.D."/>
            <person name="Koren S."/>
            <person name="Silverstein K.A.T."/>
            <person name="Beckman K.B."/>
            <person name="Gohl D.M."/>
        </authorList>
    </citation>
    <scope>NUCLEOTIDE SEQUENCE</scope>
    <source>
        <strain evidence="1">Duluth1</strain>
        <tissue evidence="1">Whole animal</tissue>
    </source>
</reference>
<evidence type="ECO:0000313" key="2">
    <source>
        <dbReference type="Proteomes" id="UP000828390"/>
    </source>
</evidence>
<comment type="caution">
    <text evidence="1">The sequence shown here is derived from an EMBL/GenBank/DDBJ whole genome shotgun (WGS) entry which is preliminary data.</text>
</comment>
<sequence length="303" mass="33440">MIFNRLRESEKPKLTGAIGLRGAGGMPIKVMGRGAFRMQLGPVKRLQEAIEADIEYDVLLGYDVLGNAESPADIISNRSIISLDGKEILCIQKKLRYMQKVTVADDVLVPGNSKAVIEVYVEREEADDGGKPDFIIEATDMFQERYGLVLAATLVNIKSAPTCKVRLMNPFPEEAMLKQDAESARAERIDRVVSVVVDKESEDVANNISIRRIAVRPNQELPGNVEALSQTGLKELPAHLKDLHERSTVGKTEHGKAVVAGLFHKYSDSFSKDDSDIGLTHLTEHCINTGDAAPVKQRPRRVR</sequence>
<protein>
    <submittedName>
        <fullName evidence="1">Uncharacterized protein</fullName>
    </submittedName>
</protein>
<keyword evidence="2" id="KW-1185">Reference proteome</keyword>
<organism evidence="1 2">
    <name type="scientific">Dreissena polymorpha</name>
    <name type="common">Zebra mussel</name>
    <name type="synonym">Mytilus polymorpha</name>
    <dbReference type="NCBI Taxonomy" id="45954"/>
    <lineage>
        <taxon>Eukaryota</taxon>
        <taxon>Metazoa</taxon>
        <taxon>Spiralia</taxon>
        <taxon>Lophotrochozoa</taxon>
        <taxon>Mollusca</taxon>
        <taxon>Bivalvia</taxon>
        <taxon>Autobranchia</taxon>
        <taxon>Heteroconchia</taxon>
        <taxon>Euheterodonta</taxon>
        <taxon>Imparidentia</taxon>
        <taxon>Neoheterodontei</taxon>
        <taxon>Myida</taxon>
        <taxon>Dreissenoidea</taxon>
        <taxon>Dreissenidae</taxon>
        <taxon>Dreissena</taxon>
    </lineage>
</organism>
<name>A0A9D3YSD7_DREPO</name>
<dbReference type="AlphaFoldDB" id="A0A9D3YSD7"/>
<dbReference type="Proteomes" id="UP000828390">
    <property type="component" value="Unassembled WGS sequence"/>
</dbReference>
<reference evidence="1" key="2">
    <citation type="submission" date="2020-11" db="EMBL/GenBank/DDBJ databases">
        <authorList>
            <person name="McCartney M.A."/>
            <person name="Auch B."/>
            <person name="Kono T."/>
            <person name="Mallez S."/>
            <person name="Becker A."/>
            <person name="Gohl D.M."/>
            <person name="Silverstein K.A.T."/>
            <person name="Koren S."/>
            <person name="Bechman K.B."/>
            <person name="Herman A."/>
            <person name="Abrahante J.E."/>
            <person name="Garbe J."/>
        </authorList>
    </citation>
    <scope>NUCLEOTIDE SEQUENCE</scope>
    <source>
        <strain evidence="1">Duluth1</strain>
        <tissue evidence="1">Whole animal</tissue>
    </source>
</reference>
<gene>
    <name evidence="1" type="ORF">DPMN_078383</name>
</gene>